<comment type="caution">
    <text evidence="1">The sequence shown here is derived from an EMBL/GenBank/DDBJ whole genome shotgun (WGS) entry which is preliminary data.</text>
</comment>
<sequence>MATTILSLNFVRRKSRTKLGKSLKVAVLWETRPYVQHLSICSSKSTIKRYLVGGVRQPFHIWLPTMSAYRSISTTVSAASDSICFAKAVLDTHMLGGNGNTPTRGKPNGA</sequence>
<dbReference type="Proteomes" id="UP000436911">
    <property type="component" value="Unassembled WGS sequence"/>
</dbReference>
<gene>
    <name evidence="1" type="ORF">DXT89_08610</name>
</gene>
<proteinExistence type="predicted"/>
<dbReference type="EMBL" id="QUSG01000003">
    <property type="protein sequence ID" value="KAA3529754.1"/>
    <property type="molecule type" value="Genomic_DNA"/>
</dbReference>
<accession>A0A368NPH1</accession>
<dbReference type="AlphaFoldDB" id="A0A368NPH1"/>
<evidence type="ECO:0000313" key="1">
    <source>
        <dbReference type="EMBL" id="KAA3529754.1"/>
    </source>
</evidence>
<evidence type="ECO:0000313" key="2">
    <source>
        <dbReference type="Proteomes" id="UP000436911"/>
    </source>
</evidence>
<name>A0A368NPH1_AGRVI</name>
<protein>
    <submittedName>
        <fullName evidence="1">Uncharacterized protein</fullName>
    </submittedName>
</protein>
<organism evidence="1 2">
    <name type="scientific">Agrobacterium vitis</name>
    <name type="common">Rhizobium vitis</name>
    <dbReference type="NCBI Taxonomy" id="373"/>
    <lineage>
        <taxon>Bacteria</taxon>
        <taxon>Pseudomonadati</taxon>
        <taxon>Pseudomonadota</taxon>
        <taxon>Alphaproteobacteria</taxon>
        <taxon>Hyphomicrobiales</taxon>
        <taxon>Rhizobiaceae</taxon>
        <taxon>Rhizobium/Agrobacterium group</taxon>
        <taxon>Agrobacterium</taxon>
    </lineage>
</organism>
<reference evidence="1 2" key="1">
    <citation type="submission" date="2018-08" db="EMBL/GenBank/DDBJ databases">
        <title>Genome sequencing of Agrobacterium vitis strain ICMP 10754.</title>
        <authorList>
            <person name="Visnovsky S.B."/>
            <person name="Pitman A.R."/>
        </authorList>
    </citation>
    <scope>NUCLEOTIDE SEQUENCE [LARGE SCALE GENOMIC DNA]</scope>
    <source>
        <strain evidence="1 2">ICMP 10754</strain>
    </source>
</reference>